<evidence type="ECO:0000313" key="2">
    <source>
        <dbReference type="Proteomes" id="UP000219338"/>
    </source>
</evidence>
<name>A0A284QSF7_ARMOS</name>
<evidence type="ECO:0000313" key="1">
    <source>
        <dbReference type="EMBL" id="SJK99410.1"/>
    </source>
</evidence>
<organism evidence="1 2">
    <name type="scientific">Armillaria ostoyae</name>
    <name type="common">Armillaria root rot fungus</name>
    <dbReference type="NCBI Taxonomy" id="47428"/>
    <lineage>
        <taxon>Eukaryota</taxon>
        <taxon>Fungi</taxon>
        <taxon>Dikarya</taxon>
        <taxon>Basidiomycota</taxon>
        <taxon>Agaricomycotina</taxon>
        <taxon>Agaricomycetes</taxon>
        <taxon>Agaricomycetidae</taxon>
        <taxon>Agaricales</taxon>
        <taxon>Marasmiineae</taxon>
        <taxon>Physalacriaceae</taxon>
        <taxon>Armillaria</taxon>
    </lineage>
</organism>
<dbReference type="AlphaFoldDB" id="A0A284QSF7"/>
<sequence length="170" mass="19648">MSRVLTLQHRAAHNKELKEPDFNSFQLFMPLYPNQTALLLRMLLLILIGLSQRSHIGFWDLPVASLIQQALLEREDSSEKSIFSSPYREREKSECFVMLETRVQVLSHEDRQAKHQAQYLRDGADRLDQNTAFIGKVLLYSPLSGWQSNPVLARKPTQYDSLMLSESQSK</sequence>
<dbReference type="EMBL" id="FUEG01000002">
    <property type="protein sequence ID" value="SJK99410.1"/>
    <property type="molecule type" value="Genomic_DNA"/>
</dbReference>
<proteinExistence type="predicted"/>
<accession>A0A284QSF7</accession>
<dbReference type="Proteomes" id="UP000219338">
    <property type="component" value="Unassembled WGS sequence"/>
</dbReference>
<reference evidence="2" key="1">
    <citation type="journal article" date="2017" name="Nat. Ecol. Evol.">
        <title>Genome expansion and lineage-specific genetic innovations in the forest pathogenic fungi Armillaria.</title>
        <authorList>
            <person name="Sipos G."/>
            <person name="Prasanna A.N."/>
            <person name="Walter M.C."/>
            <person name="O'Connor E."/>
            <person name="Balint B."/>
            <person name="Krizsan K."/>
            <person name="Kiss B."/>
            <person name="Hess J."/>
            <person name="Varga T."/>
            <person name="Slot J."/>
            <person name="Riley R."/>
            <person name="Boka B."/>
            <person name="Rigling D."/>
            <person name="Barry K."/>
            <person name="Lee J."/>
            <person name="Mihaltcheva S."/>
            <person name="LaButti K."/>
            <person name="Lipzen A."/>
            <person name="Waldron R."/>
            <person name="Moloney N.M."/>
            <person name="Sperisen C."/>
            <person name="Kredics L."/>
            <person name="Vagvoelgyi C."/>
            <person name="Patrignani A."/>
            <person name="Fitzpatrick D."/>
            <person name="Nagy I."/>
            <person name="Doyle S."/>
            <person name="Anderson J.B."/>
            <person name="Grigoriev I.V."/>
            <person name="Gueldener U."/>
            <person name="Muensterkoetter M."/>
            <person name="Nagy L.G."/>
        </authorList>
    </citation>
    <scope>NUCLEOTIDE SEQUENCE [LARGE SCALE GENOMIC DNA]</scope>
    <source>
        <strain evidence="2">C18/9</strain>
    </source>
</reference>
<keyword evidence="2" id="KW-1185">Reference proteome</keyword>
<protein>
    <submittedName>
        <fullName evidence="1">Uncharacterized protein</fullName>
    </submittedName>
</protein>
<gene>
    <name evidence="1" type="ORF">ARMOST_02708</name>
</gene>